<dbReference type="Pfam" id="PF19360">
    <property type="entry name" value="TadB_TadC_N"/>
    <property type="match status" value="1"/>
</dbReference>
<feature type="domain" description="Type II secretion system protein TadB-like N-terminal" evidence="8">
    <location>
        <begin position="10"/>
        <end position="116"/>
    </location>
</feature>
<gene>
    <name evidence="9" type="ORF">OIK40_09195</name>
</gene>
<dbReference type="InterPro" id="IPR042094">
    <property type="entry name" value="T2SS_GspF_sf"/>
</dbReference>
<comment type="caution">
    <text evidence="9">The sequence shown here is derived from an EMBL/GenBank/DDBJ whole genome shotgun (WGS) entry which is preliminary data.</text>
</comment>
<feature type="transmembrane region" description="Helical" evidence="6">
    <location>
        <begin position="97"/>
        <end position="122"/>
    </location>
</feature>
<evidence type="ECO:0000313" key="9">
    <source>
        <dbReference type="EMBL" id="MDC8754814.1"/>
    </source>
</evidence>
<comment type="subcellular location">
    <subcellularLocation>
        <location evidence="1">Cell membrane</location>
        <topology evidence="1">Multi-pass membrane protein</topology>
    </subcellularLocation>
</comment>
<reference evidence="9 10" key="1">
    <citation type="submission" date="2022-10" db="EMBL/GenBank/DDBJ databases">
        <title>Erythrobacter sp. sf7 Genome sequencing.</title>
        <authorList>
            <person name="Park S."/>
        </authorList>
    </citation>
    <scope>NUCLEOTIDE SEQUENCE [LARGE SCALE GENOMIC DNA]</scope>
    <source>
        <strain evidence="10">sf7</strain>
    </source>
</reference>
<feature type="transmembrane region" description="Helical" evidence="6">
    <location>
        <begin position="306"/>
        <end position="329"/>
    </location>
</feature>
<protein>
    <submittedName>
        <fullName evidence="9">Type II secretion system F family protein</fullName>
    </submittedName>
</protein>
<dbReference type="Gene3D" id="1.20.81.30">
    <property type="entry name" value="Type II secretion system (T2SS), domain F"/>
    <property type="match status" value="1"/>
</dbReference>
<evidence type="ECO:0000256" key="2">
    <source>
        <dbReference type="ARBA" id="ARBA00022475"/>
    </source>
</evidence>
<sequence>MTDAIIKIGILLALFAATFIIVQAMLNVAWARRSRLNTINQRLRMISEGRTREEVVSVLRKNSGTDFSAFPQPIAGWLTALERALRSAGIQFQTSQVIFGMAVAFGLLVAVIGVAASMSGFAMTQGTVLLILTLAFCVAVLLPILVISASGQRRRKRMEEQFPVSLDVFIRALRAGHPVASAIDLLTKEMPDPIGSEYGLVADEVAYGAELSDSLAAMAERWDLEDIRMFVVSLSVQNETGGNLAEILENLANVVRARASLFLKVRALSSEGRMTGWILSILPVAAFVALFAINPEFYLDVAGDPIFILVFVLLMVMYTIGFVTIRLMINIKV</sequence>
<evidence type="ECO:0000256" key="6">
    <source>
        <dbReference type="SAM" id="Phobius"/>
    </source>
</evidence>
<dbReference type="PANTHER" id="PTHR35007">
    <property type="entry name" value="INTEGRAL MEMBRANE PROTEIN-RELATED"/>
    <property type="match status" value="1"/>
</dbReference>
<keyword evidence="4 6" id="KW-1133">Transmembrane helix</keyword>
<evidence type="ECO:0000313" key="10">
    <source>
        <dbReference type="Proteomes" id="UP001216558"/>
    </source>
</evidence>
<dbReference type="Pfam" id="PF00482">
    <property type="entry name" value="T2SSF"/>
    <property type="match status" value="1"/>
</dbReference>
<dbReference type="Proteomes" id="UP001216558">
    <property type="component" value="Unassembled WGS sequence"/>
</dbReference>
<dbReference type="EMBL" id="JAQQXQ010000006">
    <property type="protein sequence ID" value="MDC8754814.1"/>
    <property type="molecule type" value="Genomic_DNA"/>
</dbReference>
<dbReference type="InterPro" id="IPR018076">
    <property type="entry name" value="T2SS_GspF_dom"/>
</dbReference>
<accession>A0ABT5JQK8</accession>
<evidence type="ECO:0000256" key="1">
    <source>
        <dbReference type="ARBA" id="ARBA00004651"/>
    </source>
</evidence>
<keyword evidence="2" id="KW-1003">Cell membrane</keyword>
<proteinExistence type="predicted"/>
<evidence type="ECO:0000256" key="4">
    <source>
        <dbReference type="ARBA" id="ARBA00022989"/>
    </source>
</evidence>
<dbReference type="RefSeq" id="WP_273678004.1">
    <property type="nucleotide sequence ID" value="NZ_JAQQXQ010000006.1"/>
</dbReference>
<dbReference type="InterPro" id="IPR045824">
    <property type="entry name" value="T2SS_TadB-like_N"/>
</dbReference>
<dbReference type="PANTHER" id="PTHR35007:SF1">
    <property type="entry name" value="PILUS ASSEMBLY PROTEIN"/>
    <property type="match status" value="1"/>
</dbReference>
<organism evidence="9 10">
    <name type="scientific">Erythrobacter fulvus</name>
    <dbReference type="NCBI Taxonomy" id="2987523"/>
    <lineage>
        <taxon>Bacteria</taxon>
        <taxon>Pseudomonadati</taxon>
        <taxon>Pseudomonadota</taxon>
        <taxon>Alphaproteobacteria</taxon>
        <taxon>Sphingomonadales</taxon>
        <taxon>Erythrobacteraceae</taxon>
        <taxon>Erythrobacter/Porphyrobacter group</taxon>
        <taxon>Erythrobacter</taxon>
    </lineage>
</organism>
<feature type="transmembrane region" description="Helical" evidence="6">
    <location>
        <begin position="6"/>
        <end position="30"/>
    </location>
</feature>
<evidence type="ECO:0000256" key="3">
    <source>
        <dbReference type="ARBA" id="ARBA00022692"/>
    </source>
</evidence>
<feature type="transmembrane region" description="Helical" evidence="6">
    <location>
        <begin position="128"/>
        <end position="149"/>
    </location>
</feature>
<evidence type="ECO:0000259" key="7">
    <source>
        <dbReference type="Pfam" id="PF00482"/>
    </source>
</evidence>
<keyword evidence="3 6" id="KW-0812">Transmembrane</keyword>
<keyword evidence="10" id="KW-1185">Reference proteome</keyword>
<evidence type="ECO:0000259" key="8">
    <source>
        <dbReference type="Pfam" id="PF19360"/>
    </source>
</evidence>
<evidence type="ECO:0000256" key="5">
    <source>
        <dbReference type="ARBA" id="ARBA00023136"/>
    </source>
</evidence>
<keyword evidence="5 6" id="KW-0472">Membrane</keyword>
<feature type="domain" description="Type II secretion system protein GspF" evidence="7">
    <location>
        <begin position="166"/>
        <end position="290"/>
    </location>
</feature>
<feature type="transmembrane region" description="Helical" evidence="6">
    <location>
        <begin position="274"/>
        <end position="294"/>
    </location>
</feature>
<name>A0ABT5JQK8_9SPHN</name>